<name>A0A031FWN0_9MICO</name>
<protein>
    <submittedName>
        <fullName evidence="1">Putative phosphohydrolase</fullName>
    </submittedName>
</protein>
<dbReference type="eggNOG" id="ENOG5033GJI">
    <property type="taxonomic scope" value="Bacteria"/>
</dbReference>
<sequence length="203" mass="21949">MAESEALLSAWSASAPPEGHAWQATVPGPALAAVAARMASVPRSFLDPRVSVAALAGDVVRQRLLSLDHESDDRVRRGAAVGLWLVASEDLVEPFTPSIAAAAGVGRAIDALALRLAPVVDPWEWLSDDERREEAVRTFLLWAGMRPAEEDVDTARSLLDARDSLRRNAALAQAYAAHRHRDEIARRLAEARAKEAAARYSSE</sequence>
<gene>
    <name evidence="1" type="ORF">BW34_01014</name>
</gene>
<dbReference type="EMBL" id="JFYO01000004">
    <property type="protein sequence ID" value="EZP28040.1"/>
    <property type="molecule type" value="Genomic_DNA"/>
</dbReference>
<dbReference type="AlphaFoldDB" id="A0A031FWN0"/>
<dbReference type="PATRIC" id="fig|273677.3.peg.995"/>
<organism evidence="1 2">
    <name type="scientific">Microbacterium oleivorans</name>
    <dbReference type="NCBI Taxonomy" id="273677"/>
    <lineage>
        <taxon>Bacteria</taxon>
        <taxon>Bacillati</taxon>
        <taxon>Actinomycetota</taxon>
        <taxon>Actinomycetes</taxon>
        <taxon>Micrococcales</taxon>
        <taxon>Microbacteriaceae</taxon>
        <taxon>Microbacterium</taxon>
    </lineage>
</organism>
<dbReference type="RefSeq" id="WP_036310062.1">
    <property type="nucleotide sequence ID" value="NZ_JFYO01000004.1"/>
</dbReference>
<proteinExistence type="predicted"/>
<keyword evidence="1" id="KW-0378">Hydrolase</keyword>
<keyword evidence="2" id="KW-1185">Reference proteome</keyword>
<dbReference type="GO" id="GO:0016787">
    <property type="term" value="F:hydrolase activity"/>
    <property type="evidence" value="ECO:0007669"/>
    <property type="project" value="UniProtKB-KW"/>
</dbReference>
<evidence type="ECO:0000313" key="2">
    <source>
        <dbReference type="Proteomes" id="UP000024001"/>
    </source>
</evidence>
<evidence type="ECO:0000313" key="1">
    <source>
        <dbReference type="EMBL" id="EZP28040.1"/>
    </source>
</evidence>
<dbReference type="Proteomes" id="UP000024001">
    <property type="component" value="Unassembled WGS sequence"/>
</dbReference>
<accession>A0A031FWN0</accession>
<comment type="caution">
    <text evidence="1">The sequence shown here is derived from an EMBL/GenBank/DDBJ whole genome shotgun (WGS) entry which is preliminary data.</text>
</comment>
<reference evidence="1 2" key="1">
    <citation type="submission" date="2014-03" db="EMBL/GenBank/DDBJ databases">
        <title>Draft Genome Sequences of 13 Willow Endophytes.</title>
        <authorList>
            <person name="Gan H.Y."/>
            <person name="Gan H.M."/>
            <person name="Savka M.A."/>
            <person name="Hudson A.O."/>
        </authorList>
    </citation>
    <scope>NUCLEOTIDE SEQUENCE [LARGE SCALE GENOMIC DNA]</scope>
    <source>
        <strain evidence="1 2">RIT293</strain>
    </source>
</reference>
<dbReference type="OrthoDB" id="4614455at2"/>